<sequence>MWDACWNLWPRPWPQVAKLVNHDAIPASAWPWGRLSMVSPFRDPATMGGFMGFTATMGIVSLGWATYAWNLDSCHFLGRVLRSSKPLGPRAPAAKAKAPSCSQPLFNHS</sequence>
<keyword evidence="2" id="KW-0812">Transmembrane</keyword>
<evidence type="ECO:0000256" key="2">
    <source>
        <dbReference type="SAM" id="Phobius"/>
    </source>
</evidence>
<dbReference type="AlphaFoldDB" id="A0A803QSH1"/>
<dbReference type="Gramene" id="evm.model.ctgX5.2">
    <property type="protein sequence ID" value="cds.evm.model.ctgX5.2"/>
    <property type="gene ID" value="evm.TU.ctgX5.2"/>
</dbReference>
<protein>
    <submittedName>
        <fullName evidence="3">Uncharacterized protein</fullName>
    </submittedName>
</protein>
<dbReference type="EnsemblPlants" id="evm.model.ctgX5.2">
    <property type="protein sequence ID" value="cds.evm.model.ctgX5.2"/>
    <property type="gene ID" value="evm.TU.ctgX5.2"/>
</dbReference>
<accession>A0A803QSH1</accession>
<feature type="transmembrane region" description="Helical" evidence="2">
    <location>
        <begin position="47"/>
        <end position="69"/>
    </location>
</feature>
<name>A0A803QSH1_CANSA</name>
<evidence type="ECO:0000256" key="1">
    <source>
        <dbReference type="SAM" id="MobiDB-lite"/>
    </source>
</evidence>
<keyword evidence="4" id="KW-1185">Reference proteome</keyword>
<feature type="region of interest" description="Disordered" evidence="1">
    <location>
        <begin position="87"/>
        <end position="109"/>
    </location>
</feature>
<organism evidence="3 4">
    <name type="scientific">Cannabis sativa</name>
    <name type="common">Hemp</name>
    <name type="synonym">Marijuana</name>
    <dbReference type="NCBI Taxonomy" id="3483"/>
    <lineage>
        <taxon>Eukaryota</taxon>
        <taxon>Viridiplantae</taxon>
        <taxon>Streptophyta</taxon>
        <taxon>Embryophyta</taxon>
        <taxon>Tracheophyta</taxon>
        <taxon>Spermatophyta</taxon>
        <taxon>Magnoliopsida</taxon>
        <taxon>eudicotyledons</taxon>
        <taxon>Gunneridae</taxon>
        <taxon>Pentapetalae</taxon>
        <taxon>rosids</taxon>
        <taxon>fabids</taxon>
        <taxon>Rosales</taxon>
        <taxon>Cannabaceae</taxon>
        <taxon>Cannabis</taxon>
    </lineage>
</organism>
<evidence type="ECO:0000313" key="4">
    <source>
        <dbReference type="Proteomes" id="UP000596661"/>
    </source>
</evidence>
<proteinExistence type="predicted"/>
<reference evidence="3" key="1">
    <citation type="submission" date="2021-03" db="UniProtKB">
        <authorList>
            <consortium name="EnsemblPlants"/>
        </authorList>
    </citation>
    <scope>IDENTIFICATION</scope>
</reference>
<evidence type="ECO:0000313" key="3">
    <source>
        <dbReference type="EnsemblPlants" id="cds.evm.model.ctgX5.2"/>
    </source>
</evidence>
<keyword evidence="2" id="KW-1133">Transmembrane helix</keyword>
<feature type="compositionally biased region" description="Polar residues" evidence="1">
    <location>
        <begin position="100"/>
        <end position="109"/>
    </location>
</feature>
<dbReference type="Proteomes" id="UP000596661">
    <property type="component" value="Unassembled WGS sequence"/>
</dbReference>
<keyword evidence="2" id="KW-0472">Membrane</keyword>